<gene>
    <name evidence="7" type="ORF">EVEC_LOCUS4893</name>
</gene>
<dbReference type="Proteomes" id="UP000274131">
    <property type="component" value="Unassembled WGS sequence"/>
</dbReference>
<feature type="transmembrane region" description="Helical" evidence="5">
    <location>
        <begin position="262"/>
        <end position="285"/>
    </location>
</feature>
<feature type="transmembrane region" description="Helical" evidence="5">
    <location>
        <begin position="367"/>
        <end position="391"/>
    </location>
</feature>
<feature type="transmembrane region" description="Helical" evidence="5">
    <location>
        <begin position="305"/>
        <end position="323"/>
    </location>
</feature>
<feature type="transmembrane region" description="Helical" evidence="5">
    <location>
        <begin position="63"/>
        <end position="86"/>
    </location>
</feature>
<dbReference type="OrthoDB" id="655540at2759"/>
<name>A0A0N4V4Y6_ENTVE</name>
<reference evidence="7 8" key="2">
    <citation type="submission" date="2018-10" db="EMBL/GenBank/DDBJ databases">
        <authorList>
            <consortium name="Pathogen Informatics"/>
        </authorList>
    </citation>
    <scope>NUCLEOTIDE SEQUENCE [LARGE SCALE GENOMIC DNA]</scope>
</reference>
<dbReference type="FunFam" id="1.20.1740.10:FF:000052">
    <property type="entry name" value="Lysine histidine transporter-like 3"/>
    <property type="match status" value="1"/>
</dbReference>
<keyword evidence="3 5" id="KW-1133">Transmembrane helix</keyword>
<dbReference type="AlphaFoldDB" id="A0A0N4V4Y6"/>
<dbReference type="PANTHER" id="PTHR22950">
    <property type="entry name" value="AMINO ACID TRANSPORTER"/>
    <property type="match status" value="1"/>
</dbReference>
<feature type="domain" description="Amino acid transporter transmembrane" evidence="6">
    <location>
        <begin position="36"/>
        <end position="398"/>
    </location>
</feature>
<dbReference type="WBParaSite" id="EVEC_0000524001-mRNA-1">
    <property type="protein sequence ID" value="EVEC_0000524001-mRNA-1"/>
    <property type="gene ID" value="EVEC_0000524001"/>
</dbReference>
<keyword evidence="4 5" id="KW-0472">Membrane</keyword>
<accession>A0A0N4V4Y6</accession>
<dbReference type="STRING" id="51028.A0A0N4V4Y6"/>
<comment type="subcellular location">
    <subcellularLocation>
        <location evidence="1">Membrane</location>
        <topology evidence="1">Multi-pass membrane protein</topology>
    </subcellularLocation>
</comment>
<feature type="transmembrane region" description="Helical" evidence="5">
    <location>
        <begin position="230"/>
        <end position="250"/>
    </location>
</feature>
<dbReference type="Gene3D" id="1.20.1740.10">
    <property type="entry name" value="Amino acid/polyamine transporter I"/>
    <property type="match status" value="1"/>
</dbReference>
<dbReference type="GO" id="GO:0005774">
    <property type="term" value="C:vacuolar membrane"/>
    <property type="evidence" value="ECO:0007669"/>
    <property type="project" value="TreeGrafter"/>
</dbReference>
<evidence type="ECO:0000256" key="2">
    <source>
        <dbReference type="ARBA" id="ARBA00022692"/>
    </source>
</evidence>
<keyword evidence="8" id="KW-1185">Reference proteome</keyword>
<evidence type="ECO:0000256" key="4">
    <source>
        <dbReference type="ARBA" id="ARBA00023136"/>
    </source>
</evidence>
<feature type="transmembrane region" description="Helical" evidence="5">
    <location>
        <begin position="125"/>
        <end position="147"/>
    </location>
</feature>
<evidence type="ECO:0000313" key="7">
    <source>
        <dbReference type="EMBL" id="VDD90142.1"/>
    </source>
</evidence>
<evidence type="ECO:0000259" key="6">
    <source>
        <dbReference type="Pfam" id="PF01490"/>
    </source>
</evidence>
<dbReference type="PANTHER" id="PTHR22950:SF703">
    <property type="entry name" value="AMINO ACID TRANSPORTER TRANSMEMBRANE DOMAIN-CONTAINING PROTEIN"/>
    <property type="match status" value="1"/>
</dbReference>
<feature type="transmembrane region" description="Helical" evidence="5">
    <location>
        <begin position="37"/>
        <end position="57"/>
    </location>
</feature>
<evidence type="ECO:0000313" key="8">
    <source>
        <dbReference type="Proteomes" id="UP000274131"/>
    </source>
</evidence>
<evidence type="ECO:0000256" key="3">
    <source>
        <dbReference type="ARBA" id="ARBA00022989"/>
    </source>
</evidence>
<keyword evidence="2 5" id="KW-0812">Transmembrane</keyword>
<dbReference type="Pfam" id="PF01490">
    <property type="entry name" value="Aa_trans"/>
    <property type="match status" value="1"/>
</dbReference>
<evidence type="ECO:0000256" key="1">
    <source>
        <dbReference type="ARBA" id="ARBA00004141"/>
    </source>
</evidence>
<dbReference type="EMBL" id="UXUI01007995">
    <property type="protein sequence ID" value="VDD90142.1"/>
    <property type="molecule type" value="Genomic_DNA"/>
</dbReference>
<feature type="transmembrane region" description="Helical" evidence="5">
    <location>
        <begin position="159"/>
        <end position="179"/>
    </location>
</feature>
<feature type="transmembrane region" description="Helical" evidence="5">
    <location>
        <begin position="424"/>
        <end position="446"/>
    </location>
</feature>
<evidence type="ECO:0000313" key="9">
    <source>
        <dbReference type="WBParaSite" id="EVEC_0000524001-mRNA-1"/>
    </source>
</evidence>
<proteinExistence type="predicted"/>
<dbReference type="GO" id="GO:0015179">
    <property type="term" value="F:L-amino acid transmembrane transporter activity"/>
    <property type="evidence" value="ECO:0007669"/>
    <property type="project" value="TreeGrafter"/>
</dbReference>
<organism evidence="9">
    <name type="scientific">Enterobius vermicularis</name>
    <name type="common">Human pinworm</name>
    <dbReference type="NCBI Taxonomy" id="51028"/>
    <lineage>
        <taxon>Eukaryota</taxon>
        <taxon>Metazoa</taxon>
        <taxon>Ecdysozoa</taxon>
        <taxon>Nematoda</taxon>
        <taxon>Chromadorea</taxon>
        <taxon>Rhabditida</taxon>
        <taxon>Spirurina</taxon>
        <taxon>Oxyuridomorpha</taxon>
        <taxon>Oxyuroidea</taxon>
        <taxon>Oxyuridae</taxon>
        <taxon>Enterobius</taxon>
    </lineage>
</organism>
<feature type="transmembrane region" description="Helical" evidence="5">
    <location>
        <begin position="344"/>
        <end position="361"/>
    </location>
</feature>
<feature type="transmembrane region" description="Helical" evidence="5">
    <location>
        <begin position="186"/>
        <end position="210"/>
    </location>
</feature>
<reference evidence="9" key="1">
    <citation type="submission" date="2017-02" db="UniProtKB">
        <authorList>
            <consortium name="WormBaseParasite"/>
        </authorList>
    </citation>
    <scope>IDENTIFICATION</scope>
</reference>
<sequence>MDSISSPNETYLLVSEKNVADDQAVLLKKKHRNSHGMGWIVTCLFIVGETAGGGLIAMPTAMVSTGLTGGIAVVILGAIICTYTSLQLSENWTILQQRWTVYRTHCRKPYPVMGYRAIGPKFMHFVSFCLNVTMFGAAAVFLLLAAKNFEDFLHVYGDIRINFCYLVIVVAVVMFPLTLFRSPKDFWWAVIAAMVTTTTAVVLIIIGASIDLKTCIPHNNYPSPQPSRFFMSLGTVMFAYGGHGTFPTIQHDMTKPYHFCRSAIIGFVIICSLYLPVSILGYYSYGDSLRDSVIPSLQNVWIQQAVNVLITLHVFLALTILFNPMNQELEEALNIPHEFGVKRLICRTAVMVTVVVAAETVPEFGVLLDFVGGSTITLMAIVFPIVFNLYLYAGHRKHSGKPAAADETWITMTEIYRYTPKGRLALNLIVLAIGIVVGMAASWAALEAMISAEFSTPCYARLFTATSLEKQFNNSTYSAHGKVNCCGIFKNVTSLGPPTEFCLKPAFASFESSSG</sequence>
<evidence type="ECO:0000256" key="5">
    <source>
        <dbReference type="SAM" id="Phobius"/>
    </source>
</evidence>
<protein>
    <submittedName>
        <fullName evidence="9">Aa_trans domain-containing protein</fullName>
    </submittedName>
</protein>
<dbReference type="InterPro" id="IPR013057">
    <property type="entry name" value="AA_transpt_TM"/>
</dbReference>